<dbReference type="EMBL" id="BAAAFR010000001">
    <property type="protein sequence ID" value="GAA0310539.1"/>
    <property type="molecule type" value="Genomic_DNA"/>
</dbReference>
<keyword evidence="1" id="KW-1133">Transmembrane helix</keyword>
<dbReference type="Proteomes" id="UP001501787">
    <property type="component" value="Unassembled WGS sequence"/>
</dbReference>
<dbReference type="PANTHER" id="PTHR34219:SF5">
    <property type="entry name" value="BLR4505 PROTEIN"/>
    <property type="match status" value="1"/>
</dbReference>
<feature type="transmembrane region" description="Helical" evidence="1">
    <location>
        <begin position="205"/>
        <end position="225"/>
    </location>
</feature>
<sequence>MHRYTGLFMAAFLFLAGVTGALLAFHDELDDAFNHQLAQVAVQDAPMLSIATLHDKVMVAYPSYSFSSLPTHIDAGKSAVFAVDRWRGSERVTPEPDIDDVYVNPYTGEVLGARNKDTWALNNVMAKVYWLHRDLLLGDTGKLVLGIAALLWTLNCFIGFYLTLPRAINKKMAKKKEKRASWLKRWQPAWRIRTKRNFFKFNYDLHHAFGLWLWLMLLVIAWSSVGFNLPPVYQPVMQTLVGFEPFGFSGQGTQIETPAIDPDAAIGTDYLSRAQASDYAVTKVNSVDYLQIKAHTAAQQAGYEVQGFLGMRWAMDEGQWQLRFKTDADIGKQGGASSISVDAKTGEVVRVRFGSEAGAGDKTDQWLSTLHMGHIGQGAGHLLYQLFLSLIGVAVALLSVSGVYLWYKGRQARQKSQYQQQSAVKLTRELR</sequence>
<evidence type="ECO:0000256" key="1">
    <source>
        <dbReference type="SAM" id="Phobius"/>
    </source>
</evidence>
<feature type="transmembrane region" description="Helical" evidence="1">
    <location>
        <begin position="382"/>
        <end position="407"/>
    </location>
</feature>
<reference evidence="3" key="1">
    <citation type="journal article" date="2019" name="Int. J. Syst. Evol. Microbiol.">
        <title>The Global Catalogue of Microorganisms (GCM) 10K type strain sequencing project: providing services to taxonomists for standard genome sequencing and annotation.</title>
        <authorList>
            <consortium name="The Broad Institute Genomics Platform"/>
            <consortium name="The Broad Institute Genome Sequencing Center for Infectious Disease"/>
            <person name="Wu L."/>
            <person name="Ma J."/>
        </authorList>
    </citation>
    <scope>NUCLEOTIDE SEQUENCE [LARGE SCALE GENOMIC DNA]</scope>
    <source>
        <strain evidence="3">JCM 16343</strain>
    </source>
</reference>
<comment type="caution">
    <text evidence="2">The sequence shown here is derived from an EMBL/GenBank/DDBJ whole genome shotgun (WGS) entry which is preliminary data.</text>
</comment>
<keyword evidence="3" id="KW-1185">Reference proteome</keyword>
<evidence type="ECO:0000313" key="3">
    <source>
        <dbReference type="Proteomes" id="UP001501787"/>
    </source>
</evidence>
<proteinExistence type="predicted"/>
<keyword evidence="1" id="KW-0812">Transmembrane</keyword>
<dbReference type="InterPro" id="IPR005625">
    <property type="entry name" value="PepSY-ass_TM"/>
</dbReference>
<dbReference type="Pfam" id="PF03929">
    <property type="entry name" value="PepSY_TM"/>
    <property type="match status" value="1"/>
</dbReference>
<dbReference type="PANTHER" id="PTHR34219">
    <property type="entry name" value="IRON-REGULATED INNER MEMBRANE PROTEIN-RELATED"/>
    <property type="match status" value="1"/>
</dbReference>
<organism evidence="2 3">
    <name type="scientific">Psychrobacter aestuarii</name>
    <dbReference type="NCBI Taxonomy" id="556327"/>
    <lineage>
        <taxon>Bacteria</taxon>
        <taxon>Pseudomonadati</taxon>
        <taxon>Pseudomonadota</taxon>
        <taxon>Gammaproteobacteria</taxon>
        <taxon>Moraxellales</taxon>
        <taxon>Moraxellaceae</taxon>
        <taxon>Psychrobacter</taxon>
    </lineage>
</organism>
<name>A0ABP3F8J5_9GAMM</name>
<protein>
    <submittedName>
        <fullName evidence="2">PepSY domain-containing protein</fullName>
    </submittedName>
</protein>
<accession>A0ABP3F8J5</accession>
<gene>
    <name evidence="2" type="ORF">GCM10009129_04760</name>
</gene>
<keyword evidence="1" id="KW-0472">Membrane</keyword>
<feature type="transmembrane region" description="Helical" evidence="1">
    <location>
        <begin position="143"/>
        <end position="164"/>
    </location>
</feature>
<evidence type="ECO:0000313" key="2">
    <source>
        <dbReference type="EMBL" id="GAA0310539.1"/>
    </source>
</evidence>